<organism evidence="2 3">
    <name type="scientific">Amycolatopsis camponoti</name>
    <dbReference type="NCBI Taxonomy" id="2606593"/>
    <lineage>
        <taxon>Bacteria</taxon>
        <taxon>Bacillati</taxon>
        <taxon>Actinomycetota</taxon>
        <taxon>Actinomycetes</taxon>
        <taxon>Pseudonocardiales</taxon>
        <taxon>Pseudonocardiaceae</taxon>
        <taxon>Amycolatopsis</taxon>
    </lineage>
</organism>
<keyword evidence="1" id="KW-0472">Membrane</keyword>
<name>A0A6I8LJY6_9PSEU</name>
<keyword evidence="3" id="KW-1185">Reference proteome</keyword>
<protein>
    <recommendedName>
        <fullName evidence="4">DUF3592 domain-containing protein</fullName>
    </recommendedName>
</protein>
<accession>A0A6I8LJY6</accession>
<feature type="transmembrane region" description="Helical" evidence="1">
    <location>
        <begin position="26"/>
        <end position="42"/>
    </location>
</feature>
<dbReference type="AlphaFoldDB" id="A0A6I8LJY6"/>
<dbReference type="EMBL" id="CABVGP010000001">
    <property type="protein sequence ID" value="VVJ15579.1"/>
    <property type="molecule type" value="Genomic_DNA"/>
</dbReference>
<evidence type="ECO:0000313" key="2">
    <source>
        <dbReference type="EMBL" id="VVJ15579.1"/>
    </source>
</evidence>
<evidence type="ECO:0000256" key="1">
    <source>
        <dbReference type="SAM" id="Phobius"/>
    </source>
</evidence>
<feature type="transmembrane region" description="Helical" evidence="1">
    <location>
        <begin position="149"/>
        <end position="169"/>
    </location>
</feature>
<evidence type="ECO:0000313" key="3">
    <source>
        <dbReference type="Proteomes" id="UP000399805"/>
    </source>
</evidence>
<feature type="transmembrane region" description="Helical" evidence="1">
    <location>
        <begin position="47"/>
        <end position="67"/>
    </location>
</feature>
<sequence length="181" mass="18508">MALLGWLVLAVWLGLPSAEPVGFLPFVFGAFAALVVVGRWLARTGLLLALLALLPVLAAVLGGWTAIGDEVLLARGKPVDVLVTAEHAHRLRGGPAYTYDVRNPDGSPESLDPGAGTRLAVGGRVDVVEDPAGLVATQLAGRQAPAVPLVSGSLGAACLVAAVAVTAVAGERRRVRNATTR</sequence>
<keyword evidence="1" id="KW-0812">Transmembrane</keyword>
<proteinExistence type="predicted"/>
<reference evidence="2 3" key="1">
    <citation type="submission" date="2019-09" db="EMBL/GenBank/DDBJ databases">
        <authorList>
            <person name="Leyn A S."/>
        </authorList>
    </citation>
    <scope>NUCLEOTIDE SEQUENCE [LARGE SCALE GENOMIC DNA]</scope>
    <source>
        <strain evidence="2">AA231_1</strain>
    </source>
</reference>
<evidence type="ECO:0008006" key="4">
    <source>
        <dbReference type="Google" id="ProtNLM"/>
    </source>
</evidence>
<keyword evidence="1" id="KW-1133">Transmembrane helix</keyword>
<gene>
    <name evidence="2" type="ORF">AA23TX_00600</name>
</gene>
<dbReference type="Proteomes" id="UP000399805">
    <property type="component" value="Unassembled WGS sequence"/>
</dbReference>